<dbReference type="SMART" id="SM00355">
    <property type="entry name" value="ZnF_C2H2"/>
    <property type="match status" value="3"/>
</dbReference>
<evidence type="ECO:0000256" key="7">
    <source>
        <dbReference type="SAM" id="SignalP"/>
    </source>
</evidence>
<keyword evidence="3 5" id="KW-0863">Zinc-finger</keyword>
<dbReference type="InterPro" id="IPR013087">
    <property type="entry name" value="Znf_C2H2_type"/>
</dbReference>
<feature type="region of interest" description="Disordered" evidence="6">
    <location>
        <begin position="40"/>
        <end position="87"/>
    </location>
</feature>
<keyword evidence="2" id="KW-0677">Repeat</keyword>
<evidence type="ECO:0000259" key="8">
    <source>
        <dbReference type="PROSITE" id="PS50157"/>
    </source>
</evidence>
<feature type="signal peptide" evidence="7">
    <location>
        <begin position="1"/>
        <end position="21"/>
    </location>
</feature>
<evidence type="ECO:0000256" key="4">
    <source>
        <dbReference type="ARBA" id="ARBA00022833"/>
    </source>
</evidence>
<dbReference type="InterPro" id="IPR050758">
    <property type="entry name" value="Znf_C2H2-type"/>
</dbReference>
<evidence type="ECO:0000256" key="1">
    <source>
        <dbReference type="ARBA" id="ARBA00022723"/>
    </source>
</evidence>
<dbReference type="SUPFAM" id="SSF57667">
    <property type="entry name" value="beta-beta-alpha zinc fingers"/>
    <property type="match status" value="2"/>
</dbReference>
<keyword evidence="7" id="KW-0732">Signal</keyword>
<evidence type="ECO:0000256" key="5">
    <source>
        <dbReference type="PROSITE-ProRule" id="PRU00042"/>
    </source>
</evidence>
<dbReference type="FunFam" id="3.30.160.60:FF:002343">
    <property type="entry name" value="Zinc finger protein 33A"/>
    <property type="match status" value="1"/>
</dbReference>
<keyword evidence="4" id="KW-0862">Zinc</keyword>
<dbReference type="STRING" id="303518.ENSPNYP00000028198"/>
<protein>
    <recommendedName>
        <fullName evidence="8">C2H2-type domain-containing protein</fullName>
    </recommendedName>
</protein>
<dbReference type="InterPro" id="IPR036236">
    <property type="entry name" value="Znf_C2H2_sf"/>
</dbReference>
<reference evidence="9" key="1">
    <citation type="submission" date="2023-09" db="UniProtKB">
        <authorList>
            <consortium name="Ensembl"/>
        </authorList>
    </citation>
    <scope>IDENTIFICATION</scope>
</reference>
<dbReference type="PROSITE" id="PS00028">
    <property type="entry name" value="ZINC_FINGER_C2H2_1"/>
    <property type="match status" value="1"/>
</dbReference>
<feature type="chain" id="PRO_5017372497" description="C2H2-type domain-containing protein" evidence="7">
    <location>
        <begin position="22"/>
        <end position="198"/>
    </location>
</feature>
<evidence type="ECO:0000313" key="9">
    <source>
        <dbReference type="Ensembl" id="ENSPNYP00000028198.1"/>
    </source>
</evidence>
<evidence type="ECO:0000256" key="6">
    <source>
        <dbReference type="SAM" id="MobiDB-lite"/>
    </source>
</evidence>
<organism evidence="9">
    <name type="scientific">Pundamilia nyererei</name>
    <dbReference type="NCBI Taxonomy" id="303518"/>
    <lineage>
        <taxon>Eukaryota</taxon>
        <taxon>Metazoa</taxon>
        <taxon>Chordata</taxon>
        <taxon>Craniata</taxon>
        <taxon>Vertebrata</taxon>
        <taxon>Euteleostomi</taxon>
        <taxon>Actinopterygii</taxon>
        <taxon>Neopterygii</taxon>
        <taxon>Teleostei</taxon>
        <taxon>Neoteleostei</taxon>
        <taxon>Acanthomorphata</taxon>
        <taxon>Ovalentaria</taxon>
        <taxon>Cichlomorphae</taxon>
        <taxon>Cichliformes</taxon>
        <taxon>Cichlidae</taxon>
        <taxon>African cichlids</taxon>
        <taxon>Pseudocrenilabrinae</taxon>
        <taxon>Haplochromini</taxon>
        <taxon>Pundamilia</taxon>
    </lineage>
</organism>
<sequence>MQETISLILSFLLILFDLSYHHIQSLFACEKLSTTQEGKPLVQKQETGTFSACKESDHSEPGPSSDQLLSHNSTDTDQDERKDDNSHSIKSTAHLCTTYGKNFNSKPNLNQHVQIHKGGKPHSCGTCRKRFHLTRHIKTHTGEKQYSCSTCGKRFNLKSSLESHITIHTGEKPYTCSTYGERFRLNTHRFESGKFCLS</sequence>
<feature type="domain" description="C2H2-type" evidence="8">
    <location>
        <begin position="146"/>
        <end position="173"/>
    </location>
</feature>
<name>A0A3B4H3P9_9CICH</name>
<feature type="compositionally biased region" description="Polar residues" evidence="6">
    <location>
        <begin position="62"/>
        <end position="75"/>
    </location>
</feature>
<evidence type="ECO:0000256" key="2">
    <source>
        <dbReference type="ARBA" id="ARBA00022737"/>
    </source>
</evidence>
<dbReference type="Ensembl" id="ENSPNYT00000028888.1">
    <property type="protein sequence ID" value="ENSPNYP00000028198.1"/>
    <property type="gene ID" value="ENSPNYG00000021228.1"/>
</dbReference>
<dbReference type="Gene3D" id="3.30.160.60">
    <property type="entry name" value="Classic Zinc Finger"/>
    <property type="match status" value="4"/>
</dbReference>
<keyword evidence="1" id="KW-0479">Metal-binding</keyword>
<accession>A0A3B4H3P9</accession>
<dbReference type="GO" id="GO:0008270">
    <property type="term" value="F:zinc ion binding"/>
    <property type="evidence" value="ECO:0007669"/>
    <property type="project" value="UniProtKB-KW"/>
</dbReference>
<proteinExistence type="predicted"/>
<dbReference type="PANTHER" id="PTHR23234:SF10">
    <property type="entry name" value="RIKEN CDNA 6720489N17 GENE-RELATED"/>
    <property type="match status" value="1"/>
</dbReference>
<dbReference type="PANTHER" id="PTHR23234">
    <property type="entry name" value="ZNF44 PROTEIN"/>
    <property type="match status" value="1"/>
</dbReference>
<feature type="domain" description="C2H2-type" evidence="8">
    <location>
        <begin position="94"/>
        <end position="121"/>
    </location>
</feature>
<evidence type="ECO:0000256" key="3">
    <source>
        <dbReference type="ARBA" id="ARBA00022771"/>
    </source>
</evidence>
<dbReference type="PROSITE" id="PS50157">
    <property type="entry name" value="ZINC_FINGER_C2H2_2"/>
    <property type="match status" value="2"/>
</dbReference>
<dbReference type="AlphaFoldDB" id="A0A3B4H3P9"/>
<dbReference type="Pfam" id="PF00096">
    <property type="entry name" value="zf-C2H2"/>
    <property type="match status" value="1"/>
</dbReference>
<dbReference type="GeneTree" id="ENSGT01150000286958"/>